<evidence type="ECO:0000256" key="1">
    <source>
        <dbReference type="ARBA" id="ARBA00007806"/>
    </source>
</evidence>
<dbReference type="PROSITE" id="PS00129">
    <property type="entry name" value="GLYCOSYL_HYDROL_F31_1"/>
    <property type="match status" value="1"/>
</dbReference>
<comment type="caution">
    <text evidence="8">The sequence shown here is derived from an EMBL/GenBank/DDBJ whole genome shotgun (WGS) entry which is preliminary data.</text>
</comment>
<dbReference type="RefSeq" id="WP_190542645.1">
    <property type="nucleotide sequence ID" value="NZ_CAWPNO010000053.1"/>
</dbReference>
<dbReference type="Pfam" id="PF21365">
    <property type="entry name" value="Glyco_hydro_31_3rd"/>
    <property type="match status" value="1"/>
</dbReference>
<evidence type="ECO:0000256" key="2">
    <source>
        <dbReference type="ARBA" id="ARBA00022801"/>
    </source>
</evidence>
<dbReference type="SUPFAM" id="SSF51011">
    <property type="entry name" value="Glycosyl hydrolase domain"/>
    <property type="match status" value="1"/>
</dbReference>
<dbReference type="InterPro" id="IPR048395">
    <property type="entry name" value="Glyco_hydro_31_C"/>
</dbReference>
<keyword evidence="9" id="KW-1185">Reference proteome</keyword>
<evidence type="ECO:0000259" key="6">
    <source>
        <dbReference type="Pfam" id="PF13802"/>
    </source>
</evidence>
<dbReference type="Gene3D" id="3.20.20.80">
    <property type="entry name" value="Glycosidases"/>
    <property type="match status" value="1"/>
</dbReference>
<dbReference type="CDD" id="cd06604">
    <property type="entry name" value="GH31_glucosidase_II_MalA"/>
    <property type="match status" value="1"/>
</dbReference>
<gene>
    <name evidence="8" type="ORF">H6G24_15065</name>
</gene>
<dbReference type="EMBL" id="JACJQH010000021">
    <property type="protein sequence ID" value="MBD2196807.1"/>
    <property type="molecule type" value="Genomic_DNA"/>
</dbReference>
<dbReference type="Pfam" id="PF13802">
    <property type="entry name" value="Gal_mutarotas_2"/>
    <property type="match status" value="1"/>
</dbReference>
<dbReference type="PANTHER" id="PTHR22762:SF120">
    <property type="entry name" value="HETEROGLYCAN GLUCOSIDASE 1"/>
    <property type="match status" value="1"/>
</dbReference>
<dbReference type="PANTHER" id="PTHR22762">
    <property type="entry name" value="ALPHA-GLUCOSIDASE"/>
    <property type="match status" value="1"/>
</dbReference>
<sequence length="810" mass="92772">MDIFKQIQLKLKFFLGSLFYLSYAPKALIYTKRRDKLERQFIARTTDDGVSLPGKLIRAEATATGANFYFELAELEVYFLAEDLVRVDWKQGIAPIPYGIARQEWPEVEVKLTETETNCAVFTERLKVIVEVDGKLKFSDRSGQIIREELPPQYKIEGWVHQAQLRPEERIYGLGERASSLNLRAAKDERQQSKTYRMWNYDAAGMYAPGSDPMYLCIPVYLGMHSLGSYLIFYENSFDANFTFGETATADFTGGALRYYFTVGSPKQLLERYTELTGHAPLPPRWALGYHQSKWGYRTEAAVREEAKAFQAHNLPLSAIHLDIDCQVGYRAFTIDPERFPNLASFTQELAEIGVQFIAILNPGIKYSRHSNLFLEGQILDGFCKLPNGKLLVAPVWPGWCVFPDFTNPKVRSWWSRQYAYLLDVGVAGFWHDMNEPAAFITDGDRSLPKVTQHYMEGRGGDHREAHNIYGLLQAEAGYESLRQYRPEKRPFIVSRAGWAGLQRYAWTWTGDVECTWPALRQTISTVIGLGLSGIPYSGPDIGGFQGNPSAELYLRWFQMATFFTFYRTHSSNNVEHRTPWTYGEPYLSIIRSFLELRYSLLPYFYTLSWEATQKGYPPVRPLFWAASDDMRLWDVEDAFMLGDALLICPIVQEKERSRQVMLPPGNWYSFWDDTVFAGGKQVTLSAPLENIPVLVKAGSILPMEENQQLTLHIYPSGEGESLTQLYSDAGDGYGSSRLDTLHLVRFADNLELTREEQGDYPFPYTSVKLHLHGLKIQQAWVDDVEVTSQGQELDYIECDRFFKIRLQID</sequence>
<dbReference type="Proteomes" id="UP000658514">
    <property type="component" value="Unassembled WGS sequence"/>
</dbReference>
<keyword evidence="2 4" id="KW-0378">Hydrolase</keyword>
<feature type="domain" description="Glycoside hydrolase family 31 TIM barrel" evidence="5">
    <location>
        <begin position="281"/>
        <end position="608"/>
    </location>
</feature>
<dbReference type="InterPro" id="IPR017853">
    <property type="entry name" value="GH"/>
</dbReference>
<dbReference type="CDD" id="cd14752">
    <property type="entry name" value="GH31_N"/>
    <property type="match status" value="1"/>
</dbReference>
<dbReference type="InterPro" id="IPR000322">
    <property type="entry name" value="Glyco_hydro_31_TIM"/>
</dbReference>
<reference evidence="8 9" key="1">
    <citation type="journal article" date="2020" name="ISME J.">
        <title>Comparative genomics reveals insights into cyanobacterial evolution and habitat adaptation.</title>
        <authorList>
            <person name="Chen M.Y."/>
            <person name="Teng W.K."/>
            <person name="Zhao L."/>
            <person name="Hu C.X."/>
            <person name="Zhou Y.K."/>
            <person name="Han B.P."/>
            <person name="Song L.R."/>
            <person name="Shu W.S."/>
        </authorList>
    </citation>
    <scope>NUCLEOTIDE SEQUENCE [LARGE SCALE GENOMIC DNA]</scope>
    <source>
        <strain evidence="8 9">FACHB-288</strain>
    </source>
</reference>
<feature type="domain" description="Glycosyl hydrolase family 31 C-terminal" evidence="7">
    <location>
        <begin position="616"/>
        <end position="702"/>
    </location>
</feature>
<protein>
    <submittedName>
        <fullName evidence="8">Glycoside hydrolase family 31 protein</fullName>
    </submittedName>
</protein>
<evidence type="ECO:0000256" key="3">
    <source>
        <dbReference type="ARBA" id="ARBA00023295"/>
    </source>
</evidence>
<dbReference type="InterPro" id="IPR030458">
    <property type="entry name" value="Glyco_hydro_31_AS"/>
</dbReference>
<dbReference type="SUPFAM" id="SSF51445">
    <property type="entry name" value="(Trans)glycosidases"/>
    <property type="match status" value="1"/>
</dbReference>
<keyword evidence="3 4" id="KW-0326">Glycosidase</keyword>
<dbReference type="InterPro" id="IPR025887">
    <property type="entry name" value="Glyco_hydro_31_N_dom"/>
</dbReference>
<evidence type="ECO:0000259" key="7">
    <source>
        <dbReference type="Pfam" id="PF21365"/>
    </source>
</evidence>
<dbReference type="Gene3D" id="2.60.40.1180">
    <property type="entry name" value="Golgi alpha-mannosidase II"/>
    <property type="match status" value="1"/>
</dbReference>
<evidence type="ECO:0000259" key="5">
    <source>
        <dbReference type="Pfam" id="PF01055"/>
    </source>
</evidence>
<dbReference type="InterPro" id="IPR013780">
    <property type="entry name" value="Glyco_hydro_b"/>
</dbReference>
<name>A0ABR8AE43_9CYAN</name>
<dbReference type="Gene3D" id="2.60.40.1760">
    <property type="entry name" value="glycosyl hydrolase (family 31)"/>
    <property type="match status" value="1"/>
</dbReference>
<comment type="similarity">
    <text evidence="1 4">Belongs to the glycosyl hydrolase 31 family.</text>
</comment>
<dbReference type="Pfam" id="PF01055">
    <property type="entry name" value="Glyco_hydro_31_2nd"/>
    <property type="match status" value="1"/>
</dbReference>
<feature type="domain" description="Glycoside hydrolase family 31 N-terminal" evidence="6">
    <location>
        <begin position="75"/>
        <end position="242"/>
    </location>
</feature>
<dbReference type="InterPro" id="IPR011013">
    <property type="entry name" value="Gal_mutarotase_sf_dom"/>
</dbReference>
<dbReference type="GO" id="GO:0016787">
    <property type="term" value="F:hydrolase activity"/>
    <property type="evidence" value="ECO:0007669"/>
    <property type="project" value="UniProtKB-KW"/>
</dbReference>
<proteinExistence type="inferred from homology"/>
<evidence type="ECO:0000313" key="9">
    <source>
        <dbReference type="Proteomes" id="UP000658514"/>
    </source>
</evidence>
<dbReference type="SUPFAM" id="SSF74650">
    <property type="entry name" value="Galactose mutarotase-like"/>
    <property type="match status" value="1"/>
</dbReference>
<evidence type="ECO:0000256" key="4">
    <source>
        <dbReference type="RuleBase" id="RU361185"/>
    </source>
</evidence>
<organism evidence="8 9">
    <name type="scientific">Calothrix parietina FACHB-288</name>
    <dbReference type="NCBI Taxonomy" id="2692896"/>
    <lineage>
        <taxon>Bacteria</taxon>
        <taxon>Bacillati</taxon>
        <taxon>Cyanobacteriota</taxon>
        <taxon>Cyanophyceae</taxon>
        <taxon>Nostocales</taxon>
        <taxon>Calotrichaceae</taxon>
        <taxon>Calothrix</taxon>
    </lineage>
</organism>
<accession>A0ABR8AE43</accession>
<evidence type="ECO:0000313" key="8">
    <source>
        <dbReference type="EMBL" id="MBD2196807.1"/>
    </source>
</evidence>